<keyword evidence="1" id="KW-0732">Signal</keyword>
<proteinExistence type="predicted"/>
<feature type="chain" id="PRO_5030896924" evidence="1">
    <location>
        <begin position="27"/>
        <end position="272"/>
    </location>
</feature>
<reference evidence="2 3" key="1">
    <citation type="submission" date="2020-07" db="EMBL/GenBank/DDBJ databases">
        <title>Sequencing the genomes of 1000 actinobacteria strains.</title>
        <authorList>
            <person name="Klenk H.-P."/>
        </authorList>
    </citation>
    <scope>NUCLEOTIDE SEQUENCE [LARGE SCALE GENOMIC DNA]</scope>
    <source>
        <strain evidence="2 3">DSM 18248</strain>
    </source>
</reference>
<comment type="caution">
    <text evidence="2">The sequence shown here is derived from an EMBL/GenBank/DDBJ whole genome shotgun (WGS) entry which is preliminary data.</text>
</comment>
<gene>
    <name evidence="2" type="ORF">BKA05_002611</name>
</gene>
<accession>A0A7Z0C5G3</accession>
<dbReference type="RefSeq" id="WP_179531832.1">
    <property type="nucleotide sequence ID" value="NZ_BAAAPP010000005.1"/>
</dbReference>
<sequence>MRRMLTATLVGAALTLTAGILSPATAEETTGLTTERVGIAADTGGYPTIHFGFYGLLATFTDTTPDSSHRYVATATQVTAEGEEPGVVKEGEGYVWEGWDGVTPMQVYIPNDGDMAIGDTFDVVLSEYDGDVLVEQSAAVAHTVRVISHPSNLRMKRSSKKAVRVGEVVKMRWTGAFGEDVASVTQVIAARKGRSFGESRRDFLVCKNSYCPTKKGITYVSTRSKDLATRFRVPKHFRGKTLVISIYGQAAVEDTVSLAAPWGWYYELKVRR</sequence>
<evidence type="ECO:0000313" key="3">
    <source>
        <dbReference type="Proteomes" id="UP000537326"/>
    </source>
</evidence>
<protein>
    <submittedName>
        <fullName evidence="2">Uncharacterized protein</fullName>
    </submittedName>
</protein>
<dbReference type="Proteomes" id="UP000537326">
    <property type="component" value="Unassembled WGS sequence"/>
</dbReference>
<name>A0A7Z0C5G3_9ACTN</name>
<keyword evidence="3" id="KW-1185">Reference proteome</keyword>
<feature type="signal peptide" evidence="1">
    <location>
        <begin position="1"/>
        <end position="26"/>
    </location>
</feature>
<evidence type="ECO:0000256" key="1">
    <source>
        <dbReference type="SAM" id="SignalP"/>
    </source>
</evidence>
<evidence type="ECO:0000313" key="2">
    <source>
        <dbReference type="EMBL" id="NYI11096.1"/>
    </source>
</evidence>
<dbReference type="EMBL" id="JACBZI010000001">
    <property type="protein sequence ID" value="NYI11096.1"/>
    <property type="molecule type" value="Genomic_DNA"/>
</dbReference>
<organism evidence="2 3">
    <name type="scientific">Nocardioides marinus</name>
    <dbReference type="NCBI Taxonomy" id="374514"/>
    <lineage>
        <taxon>Bacteria</taxon>
        <taxon>Bacillati</taxon>
        <taxon>Actinomycetota</taxon>
        <taxon>Actinomycetes</taxon>
        <taxon>Propionibacteriales</taxon>
        <taxon>Nocardioidaceae</taxon>
        <taxon>Nocardioides</taxon>
    </lineage>
</organism>
<dbReference type="AlphaFoldDB" id="A0A7Z0C5G3"/>